<feature type="transmembrane region" description="Helical" evidence="7">
    <location>
        <begin position="88"/>
        <end position="117"/>
    </location>
</feature>
<feature type="transmembrane region" description="Helical" evidence="7">
    <location>
        <begin position="21"/>
        <end position="45"/>
    </location>
</feature>
<evidence type="ECO:0000256" key="2">
    <source>
        <dbReference type="ARBA" id="ARBA00005241"/>
    </source>
</evidence>
<dbReference type="InterPro" id="IPR051717">
    <property type="entry name" value="MFS_MFSD6"/>
</dbReference>
<keyword evidence="4 7" id="KW-0812">Transmembrane</keyword>
<feature type="domain" description="Major facilitator superfamily (MFS) profile" evidence="8">
    <location>
        <begin position="157"/>
        <end position="407"/>
    </location>
</feature>
<feature type="transmembrane region" description="Helical" evidence="7">
    <location>
        <begin position="174"/>
        <end position="193"/>
    </location>
</feature>
<dbReference type="GeneID" id="90531736"/>
<keyword evidence="10" id="KW-1185">Reference proteome</keyword>
<feature type="transmembrane region" description="Helical" evidence="7">
    <location>
        <begin position="214"/>
        <end position="233"/>
    </location>
</feature>
<proteinExistence type="inferred from homology"/>
<reference evidence="9 10" key="1">
    <citation type="submission" date="2022-06" db="EMBL/GenBank/DDBJ databases">
        <title>Isolation of gut microbiota from human fecal samples.</title>
        <authorList>
            <person name="Pamer E.G."/>
            <person name="Barat B."/>
            <person name="Waligurski E."/>
            <person name="Medina S."/>
            <person name="Paddock L."/>
            <person name="Mostad J."/>
        </authorList>
    </citation>
    <scope>NUCLEOTIDE SEQUENCE [LARGE SCALE GENOMIC DNA]</scope>
    <source>
        <strain evidence="9 10">DFI.9.73</strain>
    </source>
</reference>
<comment type="subcellular location">
    <subcellularLocation>
        <location evidence="1">Cell membrane</location>
        <topology evidence="1">Multi-pass membrane protein</topology>
    </subcellularLocation>
</comment>
<dbReference type="Pfam" id="PF12832">
    <property type="entry name" value="MFS_1_like"/>
    <property type="match status" value="1"/>
</dbReference>
<dbReference type="RefSeq" id="WP_066862012.1">
    <property type="nucleotide sequence ID" value="NZ_CABKVV010000012.1"/>
</dbReference>
<feature type="transmembrane region" description="Helical" evidence="7">
    <location>
        <begin position="283"/>
        <end position="301"/>
    </location>
</feature>
<keyword evidence="3" id="KW-0813">Transport</keyword>
<evidence type="ECO:0000256" key="1">
    <source>
        <dbReference type="ARBA" id="ARBA00004651"/>
    </source>
</evidence>
<evidence type="ECO:0000256" key="5">
    <source>
        <dbReference type="ARBA" id="ARBA00022989"/>
    </source>
</evidence>
<evidence type="ECO:0000313" key="10">
    <source>
        <dbReference type="Proteomes" id="UP001524473"/>
    </source>
</evidence>
<dbReference type="InterPro" id="IPR024989">
    <property type="entry name" value="MFS_assoc_dom"/>
</dbReference>
<dbReference type="Proteomes" id="UP001524473">
    <property type="component" value="Unassembled WGS sequence"/>
</dbReference>
<name>A0ABT1RWE4_9FIRM</name>
<evidence type="ECO:0000256" key="7">
    <source>
        <dbReference type="SAM" id="Phobius"/>
    </source>
</evidence>
<evidence type="ECO:0000256" key="4">
    <source>
        <dbReference type="ARBA" id="ARBA00022692"/>
    </source>
</evidence>
<keyword evidence="6 7" id="KW-0472">Membrane</keyword>
<feature type="transmembrane region" description="Helical" evidence="7">
    <location>
        <begin position="373"/>
        <end position="392"/>
    </location>
</feature>
<dbReference type="EMBL" id="JANFZH010000005">
    <property type="protein sequence ID" value="MCQ4839005.1"/>
    <property type="molecule type" value="Genomic_DNA"/>
</dbReference>
<dbReference type="PANTHER" id="PTHR16172:SF41">
    <property type="entry name" value="MAJOR FACILITATOR SUPERFAMILY DOMAIN-CONTAINING PROTEIN 6-LIKE"/>
    <property type="match status" value="1"/>
</dbReference>
<dbReference type="InterPro" id="IPR036259">
    <property type="entry name" value="MFS_trans_sf"/>
</dbReference>
<feature type="transmembrane region" description="Helical" evidence="7">
    <location>
        <begin position="342"/>
        <end position="361"/>
    </location>
</feature>
<dbReference type="PANTHER" id="PTHR16172">
    <property type="entry name" value="MAJOR FACILITATOR SUPERFAMILY DOMAIN-CONTAINING PROTEIN 6-LIKE"/>
    <property type="match status" value="1"/>
</dbReference>
<dbReference type="SUPFAM" id="SSF103473">
    <property type="entry name" value="MFS general substrate transporter"/>
    <property type="match status" value="1"/>
</dbReference>
<evidence type="ECO:0000256" key="3">
    <source>
        <dbReference type="ARBA" id="ARBA00022448"/>
    </source>
</evidence>
<comment type="caution">
    <text evidence="9">The sequence shown here is derived from an EMBL/GenBank/DDBJ whole genome shotgun (WGS) entry which is preliminary data.</text>
</comment>
<evidence type="ECO:0000259" key="8">
    <source>
        <dbReference type="PROSITE" id="PS50850"/>
    </source>
</evidence>
<dbReference type="PROSITE" id="PS50850">
    <property type="entry name" value="MFS"/>
    <property type="match status" value="1"/>
</dbReference>
<comment type="similarity">
    <text evidence="2">Belongs to the major facilitator superfamily. MFSD6 family.</text>
</comment>
<feature type="transmembrane region" description="Helical" evidence="7">
    <location>
        <begin position="307"/>
        <end position="330"/>
    </location>
</feature>
<gene>
    <name evidence="9" type="ORF">NE695_03630</name>
</gene>
<keyword evidence="5 7" id="KW-1133">Transmembrane helix</keyword>
<organism evidence="9 10">
    <name type="scientific">Neglectibacter timonensis</name>
    <dbReference type="NCBI Taxonomy" id="1776382"/>
    <lineage>
        <taxon>Bacteria</taxon>
        <taxon>Bacillati</taxon>
        <taxon>Bacillota</taxon>
        <taxon>Clostridia</taxon>
        <taxon>Eubacteriales</taxon>
        <taxon>Oscillospiraceae</taxon>
        <taxon>Neglectibacter</taxon>
    </lineage>
</organism>
<evidence type="ECO:0000256" key="6">
    <source>
        <dbReference type="ARBA" id="ARBA00023136"/>
    </source>
</evidence>
<accession>A0ABT1RWE4</accession>
<protein>
    <submittedName>
        <fullName evidence="9">MFS transporter</fullName>
    </submittedName>
</protein>
<evidence type="ECO:0000313" key="9">
    <source>
        <dbReference type="EMBL" id="MCQ4839005.1"/>
    </source>
</evidence>
<feature type="transmembrane region" description="Helical" evidence="7">
    <location>
        <begin position="57"/>
        <end position="76"/>
    </location>
</feature>
<dbReference type="Gene3D" id="1.20.1250.20">
    <property type="entry name" value="MFS general substrate transporter like domains"/>
    <property type="match status" value="2"/>
</dbReference>
<feature type="transmembrane region" description="Helical" evidence="7">
    <location>
        <begin position="253"/>
        <end position="271"/>
    </location>
</feature>
<dbReference type="InterPro" id="IPR020846">
    <property type="entry name" value="MFS_dom"/>
</dbReference>
<sequence>MNQVPSVEREPAAVELRRVKIVFAALYFFFMLARAVFGPFITLYLEEKGLSPEQIGLITGINSFIIIISQPVWGIVADRIRSMKKTLILCMICQAVFALSLLFANEIFLIAIAFMIYTSFSSSEGPLMDTWALTSLKNAGDPNGMGRVKMWGCIGFSVSSVVSGVFISRYSTGAIIPIFSGLLLAIALVLLFVKTGSAPAKAVTLKEMQIGRVFRDKKFLIFLCYVFFMQLAHRGSFTFYPLLIKQLGGDTSLVGYASALMFVSEAVIMFLSKRMLKKTKPEILVMISSFAFVLWHFFFSICQTPGQVVLACLMDGPSFALFTIGTLYYMDSIAPPDIRTTYQTVAYSIYFGLSGIVGNMASGWLIENLGYRPMYWIGMTVTLTSTIVFFFVRRVAGAKAAGATLEK</sequence>